<comment type="caution">
    <text evidence="3">The sequence shown here is derived from an EMBL/GenBank/DDBJ whole genome shotgun (WGS) entry which is preliminary data.</text>
</comment>
<dbReference type="InterPro" id="IPR052016">
    <property type="entry name" value="Bact_Sigma-Reg"/>
</dbReference>
<proteinExistence type="predicted"/>
<dbReference type="AlphaFoldDB" id="X0W7P4"/>
<gene>
    <name evidence="3" type="ORF">S01H1_44599</name>
</gene>
<dbReference type="GO" id="GO:0016791">
    <property type="term" value="F:phosphatase activity"/>
    <property type="evidence" value="ECO:0007669"/>
    <property type="project" value="TreeGrafter"/>
</dbReference>
<evidence type="ECO:0000259" key="2">
    <source>
        <dbReference type="SMART" id="SM00331"/>
    </source>
</evidence>
<dbReference type="EMBL" id="BARS01028453">
    <property type="protein sequence ID" value="GAG08676.1"/>
    <property type="molecule type" value="Genomic_DNA"/>
</dbReference>
<feature type="domain" description="PPM-type phosphatase" evidence="2">
    <location>
        <begin position="47"/>
        <end position="264"/>
    </location>
</feature>
<dbReference type="InterPro" id="IPR001932">
    <property type="entry name" value="PPM-type_phosphatase-like_dom"/>
</dbReference>
<dbReference type="Gene3D" id="3.60.40.10">
    <property type="entry name" value="PPM-type phosphatase domain"/>
    <property type="match status" value="1"/>
</dbReference>
<evidence type="ECO:0000256" key="1">
    <source>
        <dbReference type="ARBA" id="ARBA00022801"/>
    </source>
</evidence>
<dbReference type="SMART" id="SM00331">
    <property type="entry name" value="PP2C_SIG"/>
    <property type="match status" value="1"/>
</dbReference>
<dbReference type="PANTHER" id="PTHR43156:SF2">
    <property type="entry name" value="STAGE II SPORULATION PROTEIN E"/>
    <property type="match status" value="1"/>
</dbReference>
<protein>
    <recommendedName>
        <fullName evidence="2">PPM-type phosphatase domain-containing protein</fullName>
    </recommendedName>
</protein>
<reference evidence="3" key="1">
    <citation type="journal article" date="2014" name="Front. Microbiol.">
        <title>High frequency of phylogenetically diverse reductive dehalogenase-homologous genes in deep subseafloor sedimentary metagenomes.</title>
        <authorList>
            <person name="Kawai M."/>
            <person name="Futagami T."/>
            <person name="Toyoda A."/>
            <person name="Takaki Y."/>
            <person name="Nishi S."/>
            <person name="Hori S."/>
            <person name="Arai W."/>
            <person name="Tsubouchi T."/>
            <person name="Morono Y."/>
            <person name="Uchiyama I."/>
            <person name="Ito T."/>
            <person name="Fujiyama A."/>
            <person name="Inagaki F."/>
            <person name="Takami H."/>
        </authorList>
    </citation>
    <scope>NUCLEOTIDE SEQUENCE</scope>
    <source>
        <strain evidence="3">Expedition CK06-06</strain>
    </source>
</reference>
<sequence>LVANTLAAQLDAIFRQIAKTRAAMLKGEVTVAHAVQTRLTPRKLPQWKGLQFGAFREMGHDRTSDIYDVVRLSNQMAAFMIAHTSATGPIPSMLMAQAQAGFRIAAMHLDAPHVFLRSLNHVLYDGSQDHPFECFAGVIEPPTGNMRFAQAGKMGAYIIGNSGEARRLGSSESTPPLAAVKDASFNLHPERLDTRETLVLFTPGVVTARNSKGEAFGEERFVNILRDGFGQLASNMLKDMLFDLRQFTEAGTQPDDITVILAHRL</sequence>
<dbReference type="PANTHER" id="PTHR43156">
    <property type="entry name" value="STAGE II SPORULATION PROTEIN E-RELATED"/>
    <property type="match status" value="1"/>
</dbReference>
<accession>X0W7P4</accession>
<dbReference type="InterPro" id="IPR036457">
    <property type="entry name" value="PPM-type-like_dom_sf"/>
</dbReference>
<feature type="non-terminal residue" evidence="3">
    <location>
        <position position="1"/>
    </location>
</feature>
<evidence type="ECO:0000313" key="3">
    <source>
        <dbReference type="EMBL" id="GAG08676.1"/>
    </source>
</evidence>
<feature type="non-terminal residue" evidence="3">
    <location>
        <position position="265"/>
    </location>
</feature>
<dbReference type="Pfam" id="PF07228">
    <property type="entry name" value="SpoIIE"/>
    <property type="match status" value="1"/>
</dbReference>
<organism evidence="3">
    <name type="scientific">marine sediment metagenome</name>
    <dbReference type="NCBI Taxonomy" id="412755"/>
    <lineage>
        <taxon>unclassified sequences</taxon>
        <taxon>metagenomes</taxon>
        <taxon>ecological metagenomes</taxon>
    </lineage>
</organism>
<name>X0W7P4_9ZZZZ</name>
<keyword evidence="1" id="KW-0378">Hydrolase</keyword>